<keyword evidence="2" id="KW-1185">Reference proteome</keyword>
<reference evidence="1" key="1">
    <citation type="submission" date="2020-03" db="EMBL/GenBank/DDBJ databases">
        <title>Melopsittacus undulatus (budgerigar) genome, bMelUnd1, maternal haplotype with Z.</title>
        <authorList>
            <person name="Gedman G."/>
            <person name="Mountcastle J."/>
            <person name="Haase B."/>
            <person name="Formenti G."/>
            <person name="Wright T."/>
            <person name="Apodaca J."/>
            <person name="Pelan S."/>
            <person name="Chow W."/>
            <person name="Rhie A."/>
            <person name="Howe K."/>
            <person name="Fedrigo O."/>
            <person name="Jarvis E.D."/>
        </authorList>
    </citation>
    <scope>NUCLEOTIDE SEQUENCE [LARGE SCALE GENOMIC DNA]</scope>
</reference>
<evidence type="ECO:0000313" key="1">
    <source>
        <dbReference type="Ensembl" id="ENSMUNP00000023811.1"/>
    </source>
</evidence>
<reference evidence="1" key="3">
    <citation type="submission" date="2025-09" db="UniProtKB">
        <authorList>
            <consortium name="Ensembl"/>
        </authorList>
    </citation>
    <scope>IDENTIFICATION</scope>
</reference>
<dbReference type="Ensembl" id="ENSMUNT00000026198.1">
    <property type="protein sequence ID" value="ENSMUNP00000023811.1"/>
    <property type="gene ID" value="ENSMUNG00000018289.1"/>
</dbReference>
<protein>
    <submittedName>
        <fullName evidence="1">Uncharacterized protein</fullName>
    </submittedName>
</protein>
<proteinExistence type="predicted"/>
<sequence>VQYNLPTIILFLYIIRIHWKCASHHAVLPLRKQNVYFSFFVFFFLSPADGIFGRCQRVPVVDIYKYDISPPVLQRLRIILEKLSHRDSKNFQGFSCCPAPHPNEELCKT</sequence>
<dbReference type="AlphaFoldDB" id="A0A8V5FKZ0"/>
<organism evidence="1 2">
    <name type="scientific">Melopsittacus undulatus</name>
    <name type="common">Budgerigar</name>
    <name type="synonym">Psittacus undulatus</name>
    <dbReference type="NCBI Taxonomy" id="13146"/>
    <lineage>
        <taxon>Eukaryota</taxon>
        <taxon>Metazoa</taxon>
        <taxon>Chordata</taxon>
        <taxon>Craniata</taxon>
        <taxon>Vertebrata</taxon>
        <taxon>Euteleostomi</taxon>
        <taxon>Archelosauria</taxon>
        <taxon>Archosauria</taxon>
        <taxon>Dinosauria</taxon>
        <taxon>Saurischia</taxon>
        <taxon>Theropoda</taxon>
        <taxon>Coelurosauria</taxon>
        <taxon>Aves</taxon>
        <taxon>Neognathae</taxon>
        <taxon>Neoaves</taxon>
        <taxon>Telluraves</taxon>
        <taxon>Australaves</taxon>
        <taxon>Psittaciformes</taxon>
        <taxon>Psittaculidae</taxon>
        <taxon>Melopsittacus</taxon>
    </lineage>
</organism>
<name>A0A8V5FKZ0_MELUD</name>
<evidence type="ECO:0000313" key="2">
    <source>
        <dbReference type="Proteomes" id="UP000694405"/>
    </source>
</evidence>
<accession>A0A8V5FKZ0</accession>
<dbReference type="Proteomes" id="UP000694405">
    <property type="component" value="Chromosome 1"/>
</dbReference>
<reference evidence="1" key="2">
    <citation type="submission" date="2025-08" db="UniProtKB">
        <authorList>
            <consortium name="Ensembl"/>
        </authorList>
    </citation>
    <scope>IDENTIFICATION</scope>
</reference>